<keyword evidence="1" id="KW-0472">Membrane</keyword>
<organism evidence="2 3">
    <name type="scientific">Bathymodiolus thermophilus thioautotrophic gill symbiont</name>
    <dbReference type="NCBI Taxonomy" id="2360"/>
    <lineage>
        <taxon>Bacteria</taxon>
        <taxon>Pseudomonadati</taxon>
        <taxon>Pseudomonadota</taxon>
        <taxon>Gammaproteobacteria</taxon>
        <taxon>sulfur-oxidizing symbionts</taxon>
    </lineage>
</organism>
<accession>A0A3G3IL21</accession>
<evidence type="ECO:0000313" key="3">
    <source>
        <dbReference type="Proteomes" id="UP000278334"/>
    </source>
</evidence>
<evidence type="ECO:0000313" key="2">
    <source>
        <dbReference type="EMBL" id="AYQ56550.1"/>
    </source>
</evidence>
<dbReference type="EMBL" id="CP024634">
    <property type="protein sequence ID" value="AYQ56550.1"/>
    <property type="molecule type" value="Genomic_DNA"/>
</dbReference>
<dbReference type="RefSeq" id="WP_122951358.1">
    <property type="nucleotide sequence ID" value="NZ_CP024634.1"/>
</dbReference>
<dbReference type="Proteomes" id="UP000278334">
    <property type="component" value="Chromosome"/>
</dbReference>
<evidence type="ECO:0000256" key="1">
    <source>
        <dbReference type="SAM" id="Phobius"/>
    </source>
</evidence>
<dbReference type="KEGG" id="bthg:MS2017_0827"/>
<proteinExistence type="predicted"/>
<keyword evidence="1" id="KW-1133">Transmembrane helix</keyword>
<feature type="transmembrane region" description="Helical" evidence="1">
    <location>
        <begin position="6"/>
        <end position="29"/>
    </location>
</feature>
<name>A0A3G3IL21_9GAMM</name>
<sequence>MLKKILKIFVILIVMFSLLISMVSIYILVKKERSILYAQCLTDEYPYGINCQFRNVEHLGCIWRVPHYMKYKKNKERFWFTISSSLHIGSSISFYNDKYQPIKAPSDKERVSNDLKIKTYVSHNPSRSILFTEITRDNYKGAVRFFNIAYIDLFLNNCINGSEK</sequence>
<gene>
    <name evidence="2" type="ORF">MS2017_0827</name>
</gene>
<reference evidence="2 3" key="1">
    <citation type="submission" date="2017-11" db="EMBL/GenBank/DDBJ databases">
        <title>Genome sequence of the bacterial symbiont EPR9N from a vent mussel Bathymodiolus thermophilus.</title>
        <authorList>
            <person name="Won Y.-J."/>
        </authorList>
    </citation>
    <scope>NUCLEOTIDE SEQUENCE [LARGE SCALE GENOMIC DNA]</scope>
    <source>
        <strain evidence="2 3">EPR9N</strain>
    </source>
</reference>
<keyword evidence="1" id="KW-0812">Transmembrane</keyword>
<protein>
    <submittedName>
        <fullName evidence="2">Uncharacterized protein</fullName>
    </submittedName>
</protein>
<dbReference type="AlphaFoldDB" id="A0A3G3IL21"/>